<feature type="transmembrane region" description="Helical" evidence="1">
    <location>
        <begin position="59"/>
        <end position="79"/>
    </location>
</feature>
<proteinExistence type="predicted"/>
<dbReference type="Proteomes" id="UP000034020">
    <property type="component" value="Unassembled WGS sequence"/>
</dbReference>
<reference evidence="2 3" key="1">
    <citation type="journal article" date="2015" name="Nature">
        <title>rRNA introns, odd ribosomes, and small enigmatic genomes across a large radiation of phyla.</title>
        <authorList>
            <person name="Brown C.T."/>
            <person name="Hug L.A."/>
            <person name="Thomas B.C."/>
            <person name="Sharon I."/>
            <person name="Castelle C.J."/>
            <person name="Singh A."/>
            <person name="Wilkins M.J."/>
            <person name="Williams K.H."/>
            <person name="Banfield J.F."/>
        </authorList>
    </citation>
    <scope>NUCLEOTIDE SEQUENCE [LARGE SCALE GENOMIC DNA]</scope>
</reference>
<evidence type="ECO:0008006" key="4">
    <source>
        <dbReference type="Google" id="ProtNLM"/>
    </source>
</evidence>
<comment type="caution">
    <text evidence="2">The sequence shown here is derived from an EMBL/GenBank/DDBJ whole genome shotgun (WGS) entry which is preliminary data.</text>
</comment>
<dbReference type="EMBL" id="LCLL01000021">
    <property type="protein sequence ID" value="KKU16109.1"/>
    <property type="molecule type" value="Genomic_DNA"/>
</dbReference>
<protein>
    <recommendedName>
        <fullName evidence="4">2TM domain-containing protein</fullName>
    </recommendedName>
</protein>
<organism evidence="2 3">
    <name type="scientific">Candidatus Giovannonibacteria bacterium GW2011_GWB1_45_9b</name>
    <dbReference type="NCBI Taxonomy" id="1618653"/>
    <lineage>
        <taxon>Bacteria</taxon>
        <taxon>Candidatus Giovannoniibacteriota</taxon>
    </lineage>
</organism>
<gene>
    <name evidence="2" type="ORF">UX24_C0021G0012</name>
</gene>
<keyword evidence="1" id="KW-1133">Transmembrane helix</keyword>
<accession>A0A0G1N6F0</accession>
<name>A0A0G1N6F0_9BACT</name>
<sequence>MNEELEKIKKDIAKIRERNLRVEEDKAWETSYFRILPITFITYIVAAFLLYFIGAENYFWGALVPAAGFFLSTQTLPFIKKWWLKGK</sequence>
<evidence type="ECO:0000313" key="2">
    <source>
        <dbReference type="EMBL" id="KKU16109.1"/>
    </source>
</evidence>
<keyword evidence="1" id="KW-0472">Membrane</keyword>
<keyword evidence="1" id="KW-0812">Transmembrane</keyword>
<feature type="transmembrane region" description="Helical" evidence="1">
    <location>
        <begin position="31"/>
        <end position="53"/>
    </location>
</feature>
<dbReference type="AlphaFoldDB" id="A0A0G1N6F0"/>
<evidence type="ECO:0000313" key="3">
    <source>
        <dbReference type="Proteomes" id="UP000034020"/>
    </source>
</evidence>
<evidence type="ECO:0000256" key="1">
    <source>
        <dbReference type="SAM" id="Phobius"/>
    </source>
</evidence>